<feature type="region of interest" description="Disordered" evidence="1">
    <location>
        <begin position="807"/>
        <end position="846"/>
    </location>
</feature>
<feature type="region of interest" description="Disordered" evidence="1">
    <location>
        <begin position="2258"/>
        <end position="2310"/>
    </location>
</feature>
<keyword evidence="3" id="KW-1185">Reference proteome</keyword>
<feature type="region of interest" description="Disordered" evidence="1">
    <location>
        <begin position="1033"/>
        <end position="1053"/>
    </location>
</feature>
<sequence length="2454" mass="260412">MIACAAIQRLERYGSLGLKRHSVEDFVSTSLKDARRANIYALTLLSTWREAVQAVRGGDADSISDTSKAPARYTEALVYAVSFAVALTTQHLFEVNTNVATAPVISMNDSTVLTAAGSGQQAKKAAAESVSTSSSSSSNSKDGATAASLIFTVPYAQALELLTLLKEMTVAIGSSRALRSNASSDDFTKAVAHLLTSSTDLALLLLSDVSIGSNAATPERGELQPGSISNEEQQRKAILAQVLVLVTATAQMLRRVQVSYPISHLYHTRPCAALLKIVANKHKQLEQRHRHSSGNSEATTEKPQRATNDAVNRAGEGAAVHEVSTTRVPVLLSLLRRYIQVSARCSLAGTQQPSPTSSCAASLFSIFSLFQRLSMLHGALGAIADLSKGLAAQLSRACDDVQYWLSQLLSSTACNRATRYVVYFREDELRLMQHNVRQASEYALFTFATTPPADPGLVESLLAGDAAGNTRAIDAYEEVTHARAALVLAQWCVSAPFYFESFCRNESWASFAQEQRRLVLRQQSRARRGLERTSHRQQRKERARQKALLLDEAPGDGPPSVSSGASSVHSGGSDSASSTGGYHQRQRRGVSRDDETASLSSFQTARHVDHADASVGGSLTSLASRVSLLSTFSKHSTASYLSFISVLRPSAAADSVAGGAGARDGTDGDGEGAVSDTARQMHESEDGNTNLPLILLEQLTLGLHRFMEAYPAELLDRYGLRSVSWNSIARMFAIVEASLANNAQMTAGTAAAAAARRHTNRHHSSQEQQQPLFNLAQDIRYNKGMGYECLGLLFAKVVAPLLDLTPSQQQLPRGPTHEVSGANDGESGDVGSSSSSSIGGNSNGNRTKEELFANATVGSAVLTLNDDPATRASVEAALSTCLTAYEKVAPQVVDMSLSTILRLASRTAITSAGMATPPRHAPLISSLSSMLVAFVRDITARLGRSNDLPRLVDALLEQRDFAANADAAAAVSAAMDGSGDTASSIRSLRAMFSHPSVRQAVMAAAGTSLDPESLLGRLSSVAAELVEARNGKISSGAQDEEQGEAASTATSPWTHDDAQVQRMLLALELMEALLAGVVPTSVSASALLEHAAQLELLLSASFMTAVEELQRVNPAAAAARDSGTRARDLNGDLLHDRRLLMIQHIYTIRQCRAVTILCLQDLGTQHVHDYLRMLEDVLWQLTSHVGNLVGSLTLAELQPLLQAHPEWYNNSEVVAPSPSVPGQLQLELLPPSLILQRLSLARTVTVALGTHAGPEAELRDMVAHLWDCLGNDRLDTAAKAHLRPAGVSLWLANQMTSEEWVSLVALGKEKDARASMMELLLRSAAVSSAERTETPAWLSRCLQCIPATVTRALVDALVSLPVEDLCDTFCESAALSARQRRELVRRQWMVLTASLVAAYAVVGHNPYWPSVVAHTVCAVTHVARVWRKYAKGRLGDADGTPAQAPHRSTEMHSFALLMRQLLSVLLCTLRSEPRAAGVLRRVLLTLARESAVASSSAARPTAPALSRCGMSVAYVEALKVPATSLSDLSAPAPLTASTLTTAVNEGEEDEVFVALKDMTFEDELRGVGIQLFAPAFVKRLLTLTGLCSDSTAVAMPLTFATAAAVISASMSTLALLYQICVAAAQASWRARTTDGNLEALMQTPAVVFLHAVASGFHARGAAIASSNGVSTGAAATVALTAFLEQFNGHDGAPAEHRLFVHIASAATTAPGEKRRQVRDTTDGGAGDVANGATVSSAPRAAAVASSDALEAVEKLWCDQLRSIACTVMHLSHTAEGECNASAAVLQKACVTFRQLFTCMWSSARSKQHQMSKGSGSRIGGGSGGGSKRVRSHGDNEPTVHHSSLSGGVDAFLAEVLALSRTTGDDGSDAVGGVTGNNLRCQLADFFGITATATKGAARSDVHVGRVCDGLWMRLLSAGEEAGVCALWLLWKLQCVSAALRDDSATTEGLQDDSQARMRKFLCAYCDMNACVEGDAAAAWTASTYTRVATMLRALPNTLRVLTAEGVPPLFHEHVNSLLTSTIPRASPRSSADASSFAVAAPAAAELLVHLLSVRPRLPAEMLLPHAQHLLVWLSSPSSSAASLAAVGTHGGTSPSLSSLCIRVCAAVAAHPAVSSASDASALIASWASQQQLIACRGVRQPRVNSSAAQELLDNVWLVLLSLLEGSRAPHCAEASTTPLLREGELVQLILLLTKTWLGHSAHQQVLWSRPAMLPPLMCALFTCVMRGMESQEFSPRVLNVLASGLAAMAAHVDAATANEGDADVDSIEGADDDAEGVDEESPEESGSVVPATPGDGRRRKQTRRLEGGTRRWAKATTVPAHVKRAALAAATSALFEVAHHYIHIFTAFSSDMDFLFTDFLKVLSQHFLPAVTRPPIAHHVGVRIGGTARSEMTFADLAYMCVGNAESKSLLKQAALRMEEAGVLDSSSASDGITAKAKAEPTLTDGSRSIFRVA</sequence>
<accession>A4H5C8</accession>
<evidence type="ECO:0000256" key="1">
    <source>
        <dbReference type="SAM" id="MobiDB-lite"/>
    </source>
</evidence>
<dbReference type="KEGG" id="lbz:LBRM_08_0640"/>
<dbReference type="EMBL" id="FR798982">
    <property type="protein sequence ID" value="CAM37152.2"/>
    <property type="molecule type" value="Genomic_DNA"/>
</dbReference>
<evidence type="ECO:0000313" key="2">
    <source>
        <dbReference type="EMBL" id="CAM37152.2"/>
    </source>
</evidence>
<name>A4H5C8_LEIBR</name>
<feature type="compositionally biased region" description="Low complexity" evidence="1">
    <location>
        <begin position="558"/>
        <end position="581"/>
    </location>
</feature>
<feature type="compositionally biased region" description="Basic and acidic residues" evidence="1">
    <location>
        <begin position="1711"/>
        <end position="1721"/>
    </location>
</feature>
<dbReference type="VEuPathDB" id="TriTrypDB:LbrM.08.0640"/>
<proteinExistence type="predicted"/>
<gene>
    <name evidence="2" type="ORF">LBRM_08_0640</name>
</gene>
<feature type="region of interest" description="Disordered" evidence="1">
    <location>
        <begin position="285"/>
        <end position="307"/>
    </location>
</feature>
<feature type="compositionally biased region" description="Basic residues" evidence="1">
    <location>
        <begin position="535"/>
        <end position="544"/>
    </location>
</feature>
<feature type="compositionally biased region" description="Acidic residues" evidence="1">
    <location>
        <begin position="2260"/>
        <end position="2283"/>
    </location>
</feature>
<feature type="region of interest" description="Disordered" evidence="1">
    <location>
        <begin position="525"/>
        <end position="544"/>
    </location>
</feature>
<evidence type="ECO:0000313" key="3">
    <source>
        <dbReference type="Proteomes" id="UP000007258"/>
    </source>
</evidence>
<feature type="region of interest" description="Disordered" evidence="1">
    <location>
        <begin position="655"/>
        <end position="674"/>
    </location>
</feature>
<dbReference type="InParanoid" id="A4H5C8"/>
<reference evidence="2 3" key="2">
    <citation type="journal article" date="2011" name="Genome Res.">
        <title>Chromosome and gene copy number variation allow major structural change between species and strains of Leishmania.</title>
        <authorList>
            <person name="Rogers M.B."/>
            <person name="Hilley J.D."/>
            <person name="Dickens N.J."/>
            <person name="Wilkes J."/>
            <person name="Bates P.A."/>
            <person name="Depledge D.P."/>
            <person name="Harris D."/>
            <person name="Her Y."/>
            <person name="Herzyk P."/>
            <person name="Imamura H."/>
            <person name="Otto T.D."/>
            <person name="Sanders M."/>
            <person name="Seeger K."/>
            <person name="Dujardin J.C."/>
            <person name="Berriman M."/>
            <person name="Smith D.F."/>
            <person name="Hertz-Fowler C."/>
            <person name="Mottram J.C."/>
        </authorList>
    </citation>
    <scope>NUCLEOTIDE SEQUENCE [LARGE SCALE GENOMIC DNA]</scope>
    <source>
        <strain evidence="2 3">MHOM/BR/75/M2904</strain>
    </source>
</reference>
<feature type="region of interest" description="Disordered" evidence="1">
    <location>
        <begin position="550"/>
        <end position="603"/>
    </location>
</feature>
<feature type="compositionally biased region" description="Low complexity" evidence="1">
    <location>
        <begin position="823"/>
        <end position="845"/>
    </location>
</feature>
<feature type="compositionally biased region" description="Gly residues" evidence="1">
    <location>
        <begin position="1816"/>
        <end position="1826"/>
    </location>
</feature>
<feature type="region of interest" description="Disordered" evidence="1">
    <location>
        <begin position="1807"/>
        <end position="1842"/>
    </location>
</feature>
<reference evidence="2 3" key="1">
    <citation type="journal article" date="2007" name="Nat. Genet.">
        <title>Comparative genomic analysis of three Leishmania species that cause diverse human disease.</title>
        <authorList>
            <person name="Peacock C.S."/>
            <person name="Seeger K."/>
            <person name="Harris D."/>
            <person name="Murphy L."/>
            <person name="Ruiz J.C."/>
            <person name="Quail M.A."/>
            <person name="Peters N."/>
            <person name="Adlem E."/>
            <person name="Tivey A."/>
            <person name="Aslett M."/>
            <person name="Kerhornou A."/>
            <person name="Ivens A."/>
            <person name="Fraser A."/>
            <person name="Rajandream M.A."/>
            <person name="Carver T."/>
            <person name="Norbertczak H."/>
            <person name="Chillingworth T."/>
            <person name="Hance Z."/>
            <person name="Jagels K."/>
            <person name="Moule S."/>
            <person name="Ormond D."/>
            <person name="Rutter S."/>
            <person name="Squares R."/>
            <person name="Whitehead S."/>
            <person name="Rabbinowitsch E."/>
            <person name="Arrowsmith C."/>
            <person name="White B."/>
            <person name="Thurston S."/>
            <person name="Bringaud F."/>
            <person name="Baldauf S.L."/>
            <person name="Faulconbridge A."/>
            <person name="Jeffares D."/>
            <person name="Depledge D.P."/>
            <person name="Oyola S.O."/>
            <person name="Hilley J.D."/>
            <person name="Brito L.O."/>
            <person name="Tosi L.R."/>
            <person name="Barrell B."/>
            <person name="Cruz A.K."/>
            <person name="Mottram J.C."/>
            <person name="Smith D.F."/>
            <person name="Berriman M."/>
        </authorList>
    </citation>
    <scope>NUCLEOTIDE SEQUENCE [LARGE SCALE GENOMIC DNA]</scope>
    <source>
        <strain evidence="2 3">MHOM/BR/75/M2904</strain>
    </source>
</reference>
<feature type="region of interest" description="Disordered" evidence="1">
    <location>
        <begin position="1710"/>
        <end position="1732"/>
    </location>
</feature>
<dbReference type="RefSeq" id="XP_001562123.2">
    <property type="nucleotide sequence ID" value="XM_001562073.2"/>
</dbReference>
<organism evidence="2 3">
    <name type="scientific">Leishmania braziliensis</name>
    <dbReference type="NCBI Taxonomy" id="5660"/>
    <lineage>
        <taxon>Eukaryota</taxon>
        <taxon>Discoba</taxon>
        <taxon>Euglenozoa</taxon>
        <taxon>Kinetoplastea</taxon>
        <taxon>Metakinetoplastina</taxon>
        <taxon>Trypanosomatida</taxon>
        <taxon>Trypanosomatidae</taxon>
        <taxon>Leishmaniinae</taxon>
        <taxon>Leishmania</taxon>
        <taxon>Leishmania braziliensis species complex</taxon>
    </lineage>
</organism>
<protein>
    <submittedName>
        <fullName evidence="2">Uncharacterized protein</fullName>
    </submittedName>
</protein>
<dbReference type="Proteomes" id="UP000007258">
    <property type="component" value="Chromosome 8"/>
</dbReference>
<dbReference type="GeneID" id="5413061"/>